<comment type="caution">
    <text evidence="8">The sequence shown here is derived from an EMBL/GenBank/DDBJ whole genome shotgun (WGS) entry which is preliminary data.</text>
</comment>
<dbReference type="GO" id="GO:0008794">
    <property type="term" value="F:arsenate reductase (glutaredoxin) activity"/>
    <property type="evidence" value="ECO:0007669"/>
    <property type="project" value="UniProtKB-EC"/>
</dbReference>
<evidence type="ECO:0000259" key="7">
    <source>
        <dbReference type="SMART" id="SM00226"/>
    </source>
</evidence>
<dbReference type="Pfam" id="PF03960">
    <property type="entry name" value="ArsC"/>
    <property type="match status" value="1"/>
</dbReference>
<reference evidence="8 9" key="1">
    <citation type="submission" date="2018-08" db="EMBL/GenBank/DDBJ databases">
        <title>Genomic Encyclopedia of Archaeal and Bacterial Type Strains, Phase II (KMG-II): from individual species to whole genera.</title>
        <authorList>
            <person name="Goeker M."/>
        </authorList>
    </citation>
    <scope>NUCLEOTIDE SEQUENCE [LARGE SCALE GENOMIC DNA]</scope>
    <source>
        <strain evidence="8 9">DSM 17099</strain>
    </source>
</reference>
<dbReference type="EC" id="1.20.4.1" evidence="4"/>
<evidence type="ECO:0000256" key="1">
    <source>
        <dbReference type="ARBA" id="ARBA00007198"/>
    </source>
</evidence>
<organism evidence="8 9">
    <name type="scientific">Paracoccus versutus</name>
    <name type="common">Thiobacillus versutus</name>
    <dbReference type="NCBI Taxonomy" id="34007"/>
    <lineage>
        <taxon>Bacteria</taxon>
        <taxon>Pseudomonadati</taxon>
        <taxon>Pseudomonadota</taxon>
        <taxon>Alphaproteobacteria</taxon>
        <taxon>Rhodobacterales</taxon>
        <taxon>Paracoccaceae</taxon>
        <taxon>Paracoccus</taxon>
    </lineage>
</organism>
<sequence length="317" mass="34550">MADASPRVFNVLFLCTGNSARSLIAESVLRKEGGARFRAFSAGSQPKGEVHPRTLKILQNYHYPTEGLRSKTWDEFAGPDAPVMNFVFTVCDDAAGEACPYWPGQPMTAHWGLPDPAAATGSELQRDMAFIETLRYMKARIQAFAALPIGTLDRASLVSRLHEIGCSEGTSEAGDSMDVVIYHNPDCGTSRNVLALIRNAGIEPHVVEYLKTPPSRAMLEQLIARMGIAPRDLLRQQGTPYAELGLDDPALTDAALIEAMLAHPVLINRPIVVSPRGVRLCRPSEQVLDLLPPQRAAFSKEDGEQVVDAQGNRIRPA</sequence>
<evidence type="ECO:0000256" key="2">
    <source>
        <dbReference type="ARBA" id="ARBA00022849"/>
    </source>
</evidence>
<evidence type="ECO:0000256" key="3">
    <source>
        <dbReference type="ARBA" id="ARBA00023002"/>
    </source>
</evidence>
<keyword evidence="2" id="KW-0059">Arsenical resistance</keyword>
<dbReference type="Gene3D" id="3.40.50.2300">
    <property type="match status" value="1"/>
</dbReference>
<name>A0A3D9XCH2_PARVE</name>
<dbReference type="InterPro" id="IPR006659">
    <property type="entry name" value="Arsenate_reductase"/>
</dbReference>
<comment type="similarity">
    <text evidence="1 6">Belongs to the ArsC family.</text>
</comment>
<proteinExistence type="inferred from homology"/>
<dbReference type="EMBL" id="QTUJ01000003">
    <property type="protein sequence ID" value="REF68276.1"/>
    <property type="molecule type" value="Genomic_DNA"/>
</dbReference>
<dbReference type="PANTHER" id="PTHR30041">
    <property type="entry name" value="ARSENATE REDUCTASE"/>
    <property type="match status" value="1"/>
</dbReference>
<evidence type="ECO:0000256" key="5">
    <source>
        <dbReference type="ARBA" id="ARBA00039879"/>
    </source>
</evidence>
<dbReference type="InterPro" id="IPR036196">
    <property type="entry name" value="Ptyr_pPase_sf"/>
</dbReference>
<feature type="domain" description="Phosphotyrosine protein phosphatase I" evidence="7">
    <location>
        <begin position="9"/>
        <end position="147"/>
    </location>
</feature>
<dbReference type="GO" id="GO:0046685">
    <property type="term" value="P:response to arsenic-containing substance"/>
    <property type="evidence" value="ECO:0007669"/>
    <property type="project" value="UniProtKB-KW"/>
</dbReference>
<dbReference type="CDD" id="cd03034">
    <property type="entry name" value="ArsC_ArsC"/>
    <property type="match status" value="1"/>
</dbReference>
<gene>
    <name evidence="8" type="ORF">BDD41_3313</name>
</gene>
<dbReference type="Proteomes" id="UP000256941">
    <property type="component" value="Unassembled WGS sequence"/>
</dbReference>
<dbReference type="Gene3D" id="3.40.30.10">
    <property type="entry name" value="Glutaredoxin"/>
    <property type="match status" value="1"/>
</dbReference>
<dbReference type="Pfam" id="PF01451">
    <property type="entry name" value="LMWPc"/>
    <property type="match status" value="1"/>
</dbReference>
<evidence type="ECO:0000313" key="9">
    <source>
        <dbReference type="Proteomes" id="UP000256941"/>
    </source>
</evidence>
<protein>
    <recommendedName>
        <fullName evidence="5">Arsenate reductase</fullName>
        <ecNumber evidence="4">1.20.4.1</ecNumber>
    </recommendedName>
</protein>
<dbReference type="PROSITE" id="PS51353">
    <property type="entry name" value="ARSC"/>
    <property type="match status" value="1"/>
</dbReference>
<dbReference type="PANTHER" id="PTHR30041:SF5">
    <property type="entry name" value="ARSENATE REDUCTASE-RELATED"/>
    <property type="match status" value="1"/>
</dbReference>
<dbReference type="AlphaFoldDB" id="A0A3D9XCH2"/>
<dbReference type="SUPFAM" id="SSF52833">
    <property type="entry name" value="Thioredoxin-like"/>
    <property type="match status" value="1"/>
</dbReference>
<evidence type="ECO:0000256" key="6">
    <source>
        <dbReference type="PROSITE-ProRule" id="PRU01282"/>
    </source>
</evidence>
<dbReference type="CDD" id="cd16345">
    <property type="entry name" value="LMWP_ArsC"/>
    <property type="match status" value="1"/>
</dbReference>
<keyword evidence="3" id="KW-0560">Oxidoreductase</keyword>
<dbReference type="InterPro" id="IPR006660">
    <property type="entry name" value="Arsenate_reductase-like"/>
</dbReference>
<accession>A0A3D9XCH2</accession>
<dbReference type="InterPro" id="IPR036249">
    <property type="entry name" value="Thioredoxin-like_sf"/>
</dbReference>
<evidence type="ECO:0000313" key="8">
    <source>
        <dbReference type="EMBL" id="REF68276.1"/>
    </source>
</evidence>
<dbReference type="InterPro" id="IPR023485">
    <property type="entry name" value="Ptyr_pPase"/>
</dbReference>
<dbReference type="SUPFAM" id="SSF52788">
    <property type="entry name" value="Phosphotyrosine protein phosphatases I"/>
    <property type="match status" value="1"/>
</dbReference>
<dbReference type="NCBIfam" id="TIGR00014">
    <property type="entry name" value="arsC"/>
    <property type="match status" value="1"/>
</dbReference>
<dbReference type="SMART" id="SM00226">
    <property type="entry name" value="LMWPc"/>
    <property type="match status" value="1"/>
</dbReference>
<evidence type="ECO:0000256" key="4">
    <source>
        <dbReference type="ARBA" id="ARBA00038969"/>
    </source>
</evidence>